<feature type="transmembrane region" description="Helical" evidence="2">
    <location>
        <begin position="134"/>
        <end position="153"/>
    </location>
</feature>
<protein>
    <recommendedName>
        <fullName evidence="3">Metallo-beta-lactamase domain-containing protein</fullName>
    </recommendedName>
</protein>
<name>A0A328UIT5_9FIRM</name>
<dbReference type="InterPro" id="IPR035681">
    <property type="entry name" value="ComA-like_MBL"/>
</dbReference>
<dbReference type="PANTHER" id="PTHR30619">
    <property type="entry name" value="DNA INTERNALIZATION/COMPETENCE PROTEIN COMEC/REC2"/>
    <property type="match status" value="1"/>
</dbReference>
<dbReference type="InterPro" id="IPR036866">
    <property type="entry name" value="RibonucZ/Hydroxyglut_hydro"/>
</dbReference>
<sequence length="444" mass="48319">MAVASWLGPTVNFLISSFGFIVKCAPFRYNKYCGQPHQHGPPIEIFTKQLHRAPRPEPGPRPNTRPAAANKPSSQTRQARPRKGEFSCNSPGACCHYSTKSRRLQFSYRTDREESMARYVKKYSSQRKPKKPRFYPLWALFAAAAVAIGGWAVQYFQDRPADQADAPSTSLADENQTRVYFLDVGQGDSELIRLPDGVNILIDAGTNATEDELPEYLKDLGVSRIDVLIATHPHEDHIGGMDTVIRSLEIGKVCMPDLSADATPTTKTYESVLDAIAEKGLKVTRATPGAVLYENETADIRLTLLAPLENDDDNLNNYSVVAKLTCGNRSFLFTGDAEKEVEDALLASGADLSADVLKCGHHGSKTSTSADFLAAVHPGAAVISCGLDNDYGHPSDPVVKRLNKAGISIYRTDQQDTLLAQCDGDAIAFTTGLPSVLPDKYGQG</sequence>
<dbReference type="CDD" id="cd07731">
    <property type="entry name" value="ComA-like_MBL-fold"/>
    <property type="match status" value="1"/>
</dbReference>
<comment type="caution">
    <text evidence="4">The sequence shown here is derived from an EMBL/GenBank/DDBJ whole genome shotgun (WGS) entry which is preliminary data.</text>
</comment>
<dbReference type="SUPFAM" id="SSF56281">
    <property type="entry name" value="Metallo-hydrolase/oxidoreductase"/>
    <property type="match status" value="1"/>
</dbReference>
<feature type="transmembrane region" description="Helical" evidence="2">
    <location>
        <begin position="6"/>
        <end position="25"/>
    </location>
</feature>
<dbReference type="Pfam" id="PF00753">
    <property type="entry name" value="Lactamase_B"/>
    <property type="match status" value="1"/>
</dbReference>
<keyword evidence="2" id="KW-0812">Transmembrane</keyword>
<evidence type="ECO:0000313" key="5">
    <source>
        <dbReference type="Proteomes" id="UP000249377"/>
    </source>
</evidence>
<dbReference type="PANTHER" id="PTHR30619:SF7">
    <property type="entry name" value="BETA-LACTAMASE DOMAIN PROTEIN"/>
    <property type="match status" value="1"/>
</dbReference>
<feature type="region of interest" description="Disordered" evidence="1">
    <location>
        <begin position="52"/>
        <end position="87"/>
    </location>
</feature>
<dbReference type="EMBL" id="QLYR01000002">
    <property type="protein sequence ID" value="RAQ29924.1"/>
    <property type="molecule type" value="Genomic_DNA"/>
</dbReference>
<evidence type="ECO:0000259" key="3">
    <source>
        <dbReference type="SMART" id="SM00849"/>
    </source>
</evidence>
<dbReference type="Proteomes" id="UP000249377">
    <property type="component" value="Unassembled WGS sequence"/>
</dbReference>
<evidence type="ECO:0000256" key="2">
    <source>
        <dbReference type="SAM" id="Phobius"/>
    </source>
</evidence>
<reference evidence="4 5" key="1">
    <citation type="submission" date="2018-06" db="EMBL/GenBank/DDBJ databases">
        <title>Noncontiguous genome sequence of Ruminococcaceae bacterium ASD2818.</title>
        <authorList>
            <person name="Chaplin A.V."/>
            <person name="Sokolova S.R."/>
            <person name="Kochetkova T.O."/>
            <person name="Goltsov A.Y."/>
            <person name="Trofimov D.Y."/>
            <person name="Efimov B.A."/>
        </authorList>
    </citation>
    <scope>NUCLEOTIDE SEQUENCE [LARGE SCALE GENOMIC DNA]</scope>
    <source>
        <strain evidence="4 5">ASD2818</strain>
    </source>
</reference>
<proteinExistence type="predicted"/>
<organism evidence="4 5">
    <name type="scientific">Hydrogeniiclostridium mannosilyticum</name>
    <dbReference type="NCBI Taxonomy" id="2764322"/>
    <lineage>
        <taxon>Bacteria</taxon>
        <taxon>Bacillati</taxon>
        <taxon>Bacillota</taxon>
        <taxon>Clostridia</taxon>
        <taxon>Eubacteriales</taxon>
        <taxon>Acutalibacteraceae</taxon>
        <taxon>Hydrogeniiclostridium</taxon>
    </lineage>
</organism>
<dbReference type="SMART" id="SM00849">
    <property type="entry name" value="Lactamase_B"/>
    <property type="match status" value="1"/>
</dbReference>
<keyword evidence="2" id="KW-0472">Membrane</keyword>
<evidence type="ECO:0000256" key="1">
    <source>
        <dbReference type="SAM" id="MobiDB-lite"/>
    </source>
</evidence>
<evidence type="ECO:0000313" key="4">
    <source>
        <dbReference type="EMBL" id="RAQ29924.1"/>
    </source>
</evidence>
<dbReference type="InterPro" id="IPR001279">
    <property type="entry name" value="Metallo-B-lactamas"/>
</dbReference>
<dbReference type="Gene3D" id="3.60.15.10">
    <property type="entry name" value="Ribonuclease Z/Hydroxyacylglutathione hydrolase-like"/>
    <property type="match status" value="1"/>
</dbReference>
<gene>
    <name evidence="4" type="ORF">DPQ25_05075</name>
</gene>
<keyword evidence="5" id="KW-1185">Reference proteome</keyword>
<accession>A0A328UIT5</accession>
<dbReference type="AlphaFoldDB" id="A0A328UIT5"/>
<keyword evidence="2" id="KW-1133">Transmembrane helix</keyword>
<dbReference type="InterPro" id="IPR052159">
    <property type="entry name" value="Competence_DNA_uptake"/>
</dbReference>
<feature type="domain" description="Metallo-beta-lactamase" evidence="3">
    <location>
        <begin position="186"/>
        <end position="387"/>
    </location>
</feature>